<dbReference type="EMBL" id="OU466857">
    <property type="protein sequence ID" value="CAH2038838.1"/>
    <property type="molecule type" value="Genomic_DNA"/>
</dbReference>
<name>A0AAU9RED9_THLAR</name>
<accession>A0AAU9RED9</accession>
<gene>
    <name evidence="2" type="ORF">TAV2_LOCUS322</name>
</gene>
<proteinExistence type="predicted"/>
<keyword evidence="3" id="KW-1185">Reference proteome</keyword>
<dbReference type="AlphaFoldDB" id="A0AAU9RED9"/>
<dbReference type="Pfam" id="PF03478">
    <property type="entry name" value="Beta-prop_KIB1-4"/>
    <property type="match status" value="1"/>
</dbReference>
<evidence type="ECO:0000313" key="3">
    <source>
        <dbReference type="Proteomes" id="UP000836841"/>
    </source>
</evidence>
<reference evidence="2 3" key="1">
    <citation type="submission" date="2022-03" db="EMBL/GenBank/DDBJ databases">
        <authorList>
            <person name="Nunn A."/>
            <person name="Chopra R."/>
            <person name="Nunn A."/>
            <person name="Contreras Garrido A."/>
        </authorList>
    </citation>
    <scope>NUCLEOTIDE SEQUENCE [LARGE SCALE GENOMIC DNA]</scope>
</reference>
<evidence type="ECO:0000259" key="1">
    <source>
        <dbReference type="Pfam" id="PF03478"/>
    </source>
</evidence>
<dbReference type="PANTHER" id="PTHR44259">
    <property type="entry name" value="OS07G0183000 PROTEIN-RELATED"/>
    <property type="match status" value="1"/>
</dbReference>
<protein>
    <recommendedName>
        <fullName evidence="1">KIB1-4 beta-propeller domain-containing protein</fullName>
    </recommendedName>
</protein>
<dbReference type="Proteomes" id="UP000836841">
    <property type="component" value="Chromosome 1"/>
</dbReference>
<dbReference type="InterPro" id="IPR050942">
    <property type="entry name" value="F-box_BR-signaling"/>
</dbReference>
<evidence type="ECO:0000313" key="2">
    <source>
        <dbReference type="EMBL" id="CAH2038838.1"/>
    </source>
</evidence>
<feature type="domain" description="KIB1-4 beta-propeller" evidence="1">
    <location>
        <begin position="69"/>
        <end position="331"/>
    </location>
</feature>
<dbReference type="InterPro" id="IPR005174">
    <property type="entry name" value="KIB1-4_b-propeller"/>
</dbReference>
<sequence>MSQLLCHLSKLSSRNNDVLIHKSVRLFSTSPYLTLGTRVKQVLPGGCNIGDVLLFDPVKEELVTVPYKTIPKELMDEEMIGASHGWGFFRDRRDRSVRISDIFNPLASKSNPTVIPLPRLTALFCGQTEQVCNVAMSSSSPFGEEDCVVAIKFSGRQMSLCRPGRDLEWTNIFTPFHCCENSNLMYSKRDQRLYLPSPGGNYLFSYHLHAKTEDHPELHELVYRGHPELDHSEWELLDSCSRREYFVESPSSGERYLVKWYAHGFYSSVLKGIDYKTKRFMVFREEETTEGKAMCYTEDIEEMCIFLASNEALCIPASSCPGLIPSTIYFMGRGFGSYHLTTGDTHHYEAPGGLVNTPYWLPPFSIYRISDGLYVTQLSNPNRLRETNINELGRKWRNPEREERNLWWCTFGMIKLTNGSGGEITNSKATAHQVDGVGLETRASARHNAERIAL</sequence>
<organism evidence="2 3">
    <name type="scientific">Thlaspi arvense</name>
    <name type="common">Field penny-cress</name>
    <dbReference type="NCBI Taxonomy" id="13288"/>
    <lineage>
        <taxon>Eukaryota</taxon>
        <taxon>Viridiplantae</taxon>
        <taxon>Streptophyta</taxon>
        <taxon>Embryophyta</taxon>
        <taxon>Tracheophyta</taxon>
        <taxon>Spermatophyta</taxon>
        <taxon>Magnoliopsida</taxon>
        <taxon>eudicotyledons</taxon>
        <taxon>Gunneridae</taxon>
        <taxon>Pentapetalae</taxon>
        <taxon>rosids</taxon>
        <taxon>malvids</taxon>
        <taxon>Brassicales</taxon>
        <taxon>Brassicaceae</taxon>
        <taxon>Thlaspideae</taxon>
        <taxon>Thlaspi</taxon>
    </lineage>
</organism>
<dbReference type="PANTHER" id="PTHR44259:SF89">
    <property type="entry name" value="DUF295 DOMAIN-CONTAINING PROTEIN-RELATED"/>
    <property type="match status" value="1"/>
</dbReference>